<gene>
    <name evidence="10" type="ORF">FEN17_12270</name>
</gene>
<dbReference type="Pfam" id="PF02321">
    <property type="entry name" value="OEP"/>
    <property type="match status" value="2"/>
</dbReference>
<keyword evidence="8" id="KW-0175">Coiled coil</keyword>
<dbReference type="GO" id="GO:0009279">
    <property type="term" value="C:cell outer membrane"/>
    <property type="evidence" value="ECO:0007669"/>
    <property type="project" value="UniProtKB-SubCell"/>
</dbReference>
<evidence type="ECO:0000256" key="9">
    <source>
        <dbReference type="SAM" id="SignalP"/>
    </source>
</evidence>
<keyword evidence="9" id="KW-0732">Signal</keyword>
<keyword evidence="5" id="KW-0812">Transmembrane</keyword>
<accession>A0A5R9KZL4</accession>
<dbReference type="PANTHER" id="PTHR30026:SF20">
    <property type="entry name" value="OUTER MEMBRANE PROTEIN TOLC"/>
    <property type="match status" value="1"/>
</dbReference>
<protein>
    <submittedName>
        <fullName evidence="10">TolC family protein</fullName>
    </submittedName>
</protein>
<evidence type="ECO:0000256" key="8">
    <source>
        <dbReference type="SAM" id="Coils"/>
    </source>
</evidence>
<comment type="similarity">
    <text evidence="2">Belongs to the outer membrane factor (OMF) (TC 1.B.17) family.</text>
</comment>
<dbReference type="OrthoDB" id="9811587at2"/>
<evidence type="ECO:0000313" key="11">
    <source>
        <dbReference type="Proteomes" id="UP000306402"/>
    </source>
</evidence>
<feature type="signal peptide" evidence="9">
    <location>
        <begin position="1"/>
        <end position="21"/>
    </location>
</feature>
<dbReference type="AlphaFoldDB" id="A0A5R9KZL4"/>
<evidence type="ECO:0000256" key="5">
    <source>
        <dbReference type="ARBA" id="ARBA00022692"/>
    </source>
</evidence>
<proteinExistence type="inferred from homology"/>
<feature type="coiled-coil region" evidence="8">
    <location>
        <begin position="342"/>
        <end position="376"/>
    </location>
</feature>
<dbReference type="Gene3D" id="1.20.1600.10">
    <property type="entry name" value="Outer membrane efflux proteins (OEP)"/>
    <property type="match status" value="1"/>
</dbReference>
<organism evidence="10 11">
    <name type="scientific">Dyadobacter luticola</name>
    <dbReference type="NCBI Taxonomy" id="1979387"/>
    <lineage>
        <taxon>Bacteria</taxon>
        <taxon>Pseudomonadati</taxon>
        <taxon>Bacteroidota</taxon>
        <taxon>Cytophagia</taxon>
        <taxon>Cytophagales</taxon>
        <taxon>Spirosomataceae</taxon>
        <taxon>Dyadobacter</taxon>
    </lineage>
</organism>
<dbReference type="PANTHER" id="PTHR30026">
    <property type="entry name" value="OUTER MEMBRANE PROTEIN TOLC"/>
    <property type="match status" value="1"/>
</dbReference>
<dbReference type="InterPro" id="IPR051906">
    <property type="entry name" value="TolC-like"/>
</dbReference>
<evidence type="ECO:0000256" key="2">
    <source>
        <dbReference type="ARBA" id="ARBA00007613"/>
    </source>
</evidence>
<keyword evidence="3" id="KW-0813">Transport</keyword>
<evidence type="ECO:0000256" key="1">
    <source>
        <dbReference type="ARBA" id="ARBA00004442"/>
    </source>
</evidence>
<dbReference type="GO" id="GO:1990281">
    <property type="term" value="C:efflux pump complex"/>
    <property type="evidence" value="ECO:0007669"/>
    <property type="project" value="TreeGrafter"/>
</dbReference>
<dbReference type="GO" id="GO:0015288">
    <property type="term" value="F:porin activity"/>
    <property type="evidence" value="ECO:0007669"/>
    <property type="project" value="TreeGrafter"/>
</dbReference>
<dbReference type="InterPro" id="IPR003423">
    <property type="entry name" value="OMP_efflux"/>
</dbReference>
<comment type="caution">
    <text evidence="10">The sequence shown here is derived from an EMBL/GenBank/DDBJ whole genome shotgun (WGS) entry which is preliminary data.</text>
</comment>
<reference evidence="10 11" key="1">
    <citation type="submission" date="2019-05" db="EMBL/GenBank/DDBJ databases">
        <authorList>
            <person name="Qu J.-H."/>
        </authorList>
    </citation>
    <scope>NUCLEOTIDE SEQUENCE [LARGE SCALE GENOMIC DNA]</scope>
    <source>
        <strain evidence="10 11">T17</strain>
    </source>
</reference>
<evidence type="ECO:0000256" key="3">
    <source>
        <dbReference type="ARBA" id="ARBA00022448"/>
    </source>
</evidence>
<comment type="subcellular location">
    <subcellularLocation>
        <location evidence="1">Cell outer membrane</location>
    </subcellularLocation>
</comment>
<feature type="chain" id="PRO_5024460710" evidence="9">
    <location>
        <begin position="22"/>
        <end position="444"/>
    </location>
</feature>
<dbReference type="GO" id="GO:0015562">
    <property type="term" value="F:efflux transmembrane transporter activity"/>
    <property type="evidence" value="ECO:0007669"/>
    <property type="project" value="InterPro"/>
</dbReference>
<sequence>MNLKQIWVMLAAVLIAQAASAQTTRLTLRDCIAYGVKNNSNVKIAQYQEGVANQQSREALSYYLPQVAGNGALDDNLKLQSTVLPGALFGGEDRRVALGTKYTTNVSAQADQVIFDQQLLAGIKANKPNIANAELNSKKTQETIIYNIANAYYQVFVTNAQIDLLKDNLEKTNRILQTLQLQLDNGVIKKVDYDRTKVSLNNIQSQLTLAESNLILANNQLKFQMGMPLSEQLELTDNPLDKPFKLMDPGKFDASNLTDFRIQNVNMELQQIEKERIKAGYLPKVSVYGRYGMQALGSHLGESWGNWFSYGAVGLKLTIPIFDSFRRDAQYKQADLNLLTQKEQLKLNTQNYELQNHNATTQLQKAKLNLANDEANVTLAKEVYDVTTLQYREGTIPLSDLLNAETSYKEAQSNYINSMLSYYQAQLGIEQSQGTLNDFYTALP</sequence>
<dbReference type="SUPFAM" id="SSF56954">
    <property type="entry name" value="Outer membrane efflux proteins (OEP)"/>
    <property type="match status" value="1"/>
</dbReference>
<keyword evidence="11" id="KW-1185">Reference proteome</keyword>
<dbReference type="Proteomes" id="UP000306402">
    <property type="component" value="Unassembled WGS sequence"/>
</dbReference>
<evidence type="ECO:0000256" key="7">
    <source>
        <dbReference type="ARBA" id="ARBA00023237"/>
    </source>
</evidence>
<evidence type="ECO:0000313" key="10">
    <source>
        <dbReference type="EMBL" id="TLV01545.1"/>
    </source>
</evidence>
<keyword evidence="4" id="KW-1134">Transmembrane beta strand</keyword>
<dbReference type="EMBL" id="VCEJ01000004">
    <property type="protein sequence ID" value="TLV01545.1"/>
    <property type="molecule type" value="Genomic_DNA"/>
</dbReference>
<feature type="coiled-coil region" evidence="8">
    <location>
        <begin position="162"/>
        <end position="220"/>
    </location>
</feature>
<keyword evidence="6" id="KW-0472">Membrane</keyword>
<evidence type="ECO:0000256" key="6">
    <source>
        <dbReference type="ARBA" id="ARBA00023136"/>
    </source>
</evidence>
<name>A0A5R9KZL4_9BACT</name>
<evidence type="ECO:0000256" key="4">
    <source>
        <dbReference type="ARBA" id="ARBA00022452"/>
    </source>
</evidence>
<keyword evidence="7" id="KW-0998">Cell outer membrane</keyword>